<evidence type="ECO:0000313" key="2">
    <source>
        <dbReference type="EMBL" id="KAF4150615.1"/>
    </source>
</evidence>
<feature type="region of interest" description="Disordered" evidence="1">
    <location>
        <begin position="1"/>
        <end position="66"/>
    </location>
</feature>
<protein>
    <submittedName>
        <fullName evidence="2">Uncharacterized protein</fullName>
    </submittedName>
</protein>
<gene>
    <name evidence="2" type="ORF">GN958_ATG00145</name>
</gene>
<name>A0A8S9VC94_PHYIN</name>
<sequence length="66" mass="7456">MTRMEGPHQPLAFDSTGFSGYNSPPALFSEPKPDFVKQRKRRPPQPHDRAQGLQLLSPQLLSSPRE</sequence>
<comment type="caution">
    <text evidence="2">The sequence shown here is derived from an EMBL/GenBank/DDBJ whole genome shotgun (WGS) entry which is preliminary data.</text>
</comment>
<feature type="compositionally biased region" description="Low complexity" evidence="1">
    <location>
        <begin position="53"/>
        <end position="66"/>
    </location>
</feature>
<proteinExistence type="predicted"/>
<evidence type="ECO:0000256" key="1">
    <source>
        <dbReference type="SAM" id="MobiDB-lite"/>
    </source>
</evidence>
<evidence type="ECO:0000313" key="3">
    <source>
        <dbReference type="Proteomes" id="UP000704712"/>
    </source>
</evidence>
<dbReference type="EMBL" id="JAACNO010000041">
    <property type="protein sequence ID" value="KAF4150615.1"/>
    <property type="molecule type" value="Genomic_DNA"/>
</dbReference>
<organism evidence="2 3">
    <name type="scientific">Phytophthora infestans</name>
    <name type="common">Potato late blight agent</name>
    <name type="synonym">Botrytis infestans</name>
    <dbReference type="NCBI Taxonomy" id="4787"/>
    <lineage>
        <taxon>Eukaryota</taxon>
        <taxon>Sar</taxon>
        <taxon>Stramenopiles</taxon>
        <taxon>Oomycota</taxon>
        <taxon>Peronosporomycetes</taxon>
        <taxon>Peronosporales</taxon>
        <taxon>Peronosporaceae</taxon>
        <taxon>Phytophthora</taxon>
    </lineage>
</organism>
<dbReference type="AlphaFoldDB" id="A0A8S9VC94"/>
<accession>A0A8S9VC94</accession>
<reference evidence="2" key="1">
    <citation type="submission" date="2020-03" db="EMBL/GenBank/DDBJ databases">
        <title>Hybrid Assembly of Korean Phytophthora infestans isolates.</title>
        <authorList>
            <person name="Prokchorchik M."/>
            <person name="Lee Y."/>
            <person name="Seo J."/>
            <person name="Cho J.-H."/>
            <person name="Park Y.-E."/>
            <person name="Jang D.-C."/>
            <person name="Im J.-S."/>
            <person name="Choi J.-G."/>
            <person name="Park H.-J."/>
            <person name="Lee G.-B."/>
            <person name="Lee Y.-G."/>
            <person name="Hong S.-Y."/>
            <person name="Cho K."/>
            <person name="Sohn K.H."/>
        </authorList>
    </citation>
    <scope>NUCLEOTIDE SEQUENCE</scope>
    <source>
        <strain evidence="2">KR_2_A2</strain>
    </source>
</reference>
<dbReference type="Proteomes" id="UP000704712">
    <property type="component" value="Unassembled WGS sequence"/>
</dbReference>